<dbReference type="SMART" id="SM00987">
    <property type="entry name" value="UreE_C"/>
    <property type="match status" value="1"/>
</dbReference>
<keyword evidence="7" id="KW-0408">Iron</keyword>
<dbReference type="NCBIfam" id="TIGR03915">
    <property type="entry name" value="SAM_7_link_chp"/>
    <property type="match status" value="1"/>
</dbReference>
<accession>A0A501WZE0</accession>
<dbReference type="InterPro" id="IPR005273">
    <property type="entry name" value="Ura-DNA_glyco_family4"/>
</dbReference>
<sequence>MRSVALRAGANLAGFRAALRALMAEGVPPAEVVWQEEGAPADLHARPLVPHPEAPAVPLPRAAVDLIATVVMHRAPERYARLHDLCWRLTHGEAALLDDPSDPLVHRLGAMAREIRREIHKMHAFVRFRRVEEAGLERYVAWFEPEHFILEAAAPFFRDRFRALDWTILTPVGSVRWNGESLAFGPPATRDEAPAGDPVEAAWTGYYAATFNPARVNPARMRQEMPRRYWRDLPEAATIPGLIAEAPARAREMIEKEAEMPRKRDPARAVAAMAEQRPASLAELNAIIARSDPFVEGGTRAVLGEGPDHAAIAFVGEQPGDQEDSQGRPFVGPAGQLLDRALAEAGIGRAACYLTNAVKHFKFRQTGKRRLHQTPTAGEVRHYRWWLETELDLVAPRLTVALGATAALALAGRAVPVTKNRGPWRFGDRPGYLTVHPSYLLRLPDAEAKAREYARFVEDLRAARALAA</sequence>
<keyword evidence="4" id="KW-0479">Metal-binding</keyword>
<dbReference type="NCBIfam" id="TIGR03914">
    <property type="entry name" value="UDG_fam_dom"/>
    <property type="match status" value="1"/>
</dbReference>
<dbReference type="RefSeq" id="WP_140452314.1">
    <property type="nucleotide sequence ID" value="NZ_VFRP01000001.1"/>
</dbReference>
<dbReference type="InterPro" id="IPR005122">
    <property type="entry name" value="Uracil-DNA_glycosylase-like"/>
</dbReference>
<dbReference type="InterPro" id="IPR036895">
    <property type="entry name" value="Uracil-DNA_glycosylase-like_sf"/>
</dbReference>
<keyword evidence="6" id="KW-0378">Hydrolase</keyword>
<evidence type="ECO:0000256" key="8">
    <source>
        <dbReference type="ARBA" id="ARBA00023014"/>
    </source>
</evidence>
<comment type="caution">
    <text evidence="11">The sequence shown here is derived from an EMBL/GenBank/DDBJ whole genome shotgun (WGS) entry which is preliminary data.</text>
</comment>
<evidence type="ECO:0000256" key="2">
    <source>
        <dbReference type="ARBA" id="ARBA00019403"/>
    </source>
</evidence>
<evidence type="ECO:0000256" key="1">
    <source>
        <dbReference type="ARBA" id="ARBA00006521"/>
    </source>
</evidence>
<evidence type="ECO:0000256" key="6">
    <source>
        <dbReference type="ARBA" id="ARBA00022801"/>
    </source>
</evidence>
<evidence type="ECO:0000313" key="11">
    <source>
        <dbReference type="EMBL" id="TPE53735.1"/>
    </source>
</evidence>
<organism evidence="11 12">
    <name type="scientific">Amaricoccus solimangrovi</name>
    <dbReference type="NCBI Taxonomy" id="2589815"/>
    <lineage>
        <taxon>Bacteria</taxon>
        <taxon>Pseudomonadati</taxon>
        <taxon>Pseudomonadota</taxon>
        <taxon>Alphaproteobacteria</taxon>
        <taxon>Rhodobacterales</taxon>
        <taxon>Paracoccaceae</taxon>
        <taxon>Amaricoccus</taxon>
    </lineage>
</organism>
<keyword evidence="5" id="KW-0227">DNA damage</keyword>
<dbReference type="InterPro" id="IPR051536">
    <property type="entry name" value="UDG_Type-4/5"/>
</dbReference>
<evidence type="ECO:0000256" key="3">
    <source>
        <dbReference type="ARBA" id="ARBA00022485"/>
    </source>
</evidence>
<dbReference type="OrthoDB" id="5290748at2"/>
<evidence type="ECO:0000256" key="4">
    <source>
        <dbReference type="ARBA" id="ARBA00022723"/>
    </source>
</evidence>
<dbReference type="SMART" id="SM00986">
    <property type="entry name" value="UDG"/>
    <property type="match status" value="1"/>
</dbReference>
<dbReference type="PANTHER" id="PTHR33693">
    <property type="entry name" value="TYPE-5 URACIL-DNA GLYCOSYLASE"/>
    <property type="match status" value="1"/>
</dbReference>
<evidence type="ECO:0000313" key="12">
    <source>
        <dbReference type="Proteomes" id="UP000319255"/>
    </source>
</evidence>
<dbReference type="InterPro" id="IPR025404">
    <property type="entry name" value="DUF4130"/>
</dbReference>
<dbReference type="GO" id="GO:0046872">
    <property type="term" value="F:metal ion binding"/>
    <property type="evidence" value="ECO:0007669"/>
    <property type="project" value="UniProtKB-KW"/>
</dbReference>
<dbReference type="Pfam" id="PF03167">
    <property type="entry name" value="UDG"/>
    <property type="match status" value="1"/>
</dbReference>
<gene>
    <name evidence="11" type="ORF">FJM51_01430</name>
</gene>
<keyword evidence="8" id="KW-0411">Iron-sulfur</keyword>
<keyword evidence="9" id="KW-0234">DNA repair</keyword>
<keyword evidence="3" id="KW-0004">4Fe-4S</keyword>
<dbReference type="Pfam" id="PF13566">
    <property type="entry name" value="DUF4130"/>
    <property type="match status" value="1"/>
</dbReference>
<dbReference type="AlphaFoldDB" id="A0A501WZE0"/>
<proteinExistence type="inferred from homology"/>
<comment type="similarity">
    <text evidence="1">Belongs to the uracil-DNA glycosylase (UDG) superfamily. Type 4 (UDGa) family.</text>
</comment>
<reference evidence="11 12" key="1">
    <citation type="submission" date="2019-06" db="EMBL/GenBank/DDBJ databases">
        <title>A novel bacterium of genus Amaricoccus, isolated from marine sediment.</title>
        <authorList>
            <person name="Huang H."/>
            <person name="Mo K."/>
            <person name="Hu Y."/>
        </authorList>
    </citation>
    <scope>NUCLEOTIDE SEQUENCE [LARGE SCALE GENOMIC DNA]</scope>
    <source>
        <strain evidence="11 12">HB172011</strain>
    </source>
</reference>
<dbReference type="InterPro" id="IPR023875">
    <property type="entry name" value="DNA_repair_put"/>
</dbReference>
<dbReference type="GO" id="GO:0006281">
    <property type="term" value="P:DNA repair"/>
    <property type="evidence" value="ECO:0007669"/>
    <property type="project" value="UniProtKB-KW"/>
</dbReference>
<evidence type="ECO:0000256" key="9">
    <source>
        <dbReference type="ARBA" id="ARBA00023204"/>
    </source>
</evidence>
<name>A0A501WZE0_9RHOB</name>
<dbReference type="GO" id="GO:0097506">
    <property type="term" value="F:deaminated base DNA N-glycosylase activity"/>
    <property type="evidence" value="ECO:0007669"/>
    <property type="project" value="UniProtKB-ARBA"/>
</dbReference>
<feature type="domain" description="Uracil-DNA glycosylase-like" evidence="10">
    <location>
        <begin position="303"/>
        <end position="461"/>
    </location>
</feature>
<evidence type="ECO:0000256" key="7">
    <source>
        <dbReference type="ARBA" id="ARBA00023004"/>
    </source>
</evidence>
<dbReference type="Gene3D" id="3.40.470.10">
    <property type="entry name" value="Uracil-DNA glycosylase-like domain"/>
    <property type="match status" value="1"/>
</dbReference>
<dbReference type="EMBL" id="VFRP01000001">
    <property type="protein sequence ID" value="TPE53735.1"/>
    <property type="molecule type" value="Genomic_DNA"/>
</dbReference>
<dbReference type="GO" id="GO:0051539">
    <property type="term" value="F:4 iron, 4 sulfur cluster binding"/>
    <property type="evidence" value="ECO:0007669"/>
    <property type="project" value="UniProtKB-KW"/>
</dbReference>
<dbReference type="PANTHER" id="PTHR33693:SF9">
    <property type="entry name" value="TYPE-4 URACIL-DNA GLYCOSYLASE"/>
    <property type="match status" value="1"/>
</dbReference>
<evidence type="ECO:0000256" key="5">
    <source>
        <dbReference type="ARBA" id="ARBA00022763"/>
    </source>
</evidence>
<dbReference type="SUPFAM" id="SSF52141">
    <property type="entry name" value="Uracil-DNA glycosylase-like"/>
    <property type="match status" value="1"/>
</dbReference>
<evidence type="ECO:0000259" key="10">
    <source>
        <dbReference type="SMART" id="SM00986"/>
    </source>
</evidence>
<protein>
    <recommendedName>
        <fullName evidence="2">Type-4 uracil-DNA glycosylase</fullName>
    </recommendedName>
</protein>
<dbReference type="CDD" id="cd10030">
    <property type="entry name" value="UDG-F4_TTUDGA_SPO1dp_like"/>
    <property type="match status" value="1"/>
</dbReference>
<keyword evidence="12" id="KW-1185">Reference proteome</keyword>
<dbReference type="Proteomes" id="UP000319255">
    <property type="component" value="Unassembled WGS sequence"/>
</dbReference>